<dbReference type="Proteomes" id="UP001438292">
    <property type="component" value="Unassembled WGS sequence"/>
</dbReference>
<accession>A0ABV0HBA0</accession>
<evidence type="ECO:0000313" key="9">
    <source>
        <dbReference type="Proteomes" id="UP001438292"/>
    </source>
</evidence>
<comment type="similarity">
    <text evidence="3">Belongs to the lysine N(6)-hydroxylase/L-ornithine N(5)-oxygenase family.</text>
</comment>
<comment type="cofactor">
    <cofactor evidence="1">
        <name>FAD</name>
        <dbReference type="ChEBI" id="CHEBI:57692"/>
    </cofactor>
</comment>
<feature type="non-terminal residue" evidence="8">
    <location>
        <position position="104"/>
    </location>
</feature>
<dbReference type="InterPro" id="IPR025700">
    <property type="entry name" value="Lys/Orn_oxygenase"/>
</dbReference>
<keyword evidence="8" id="KW-0503">Monooxygenase</keyword>
<gene>
    <name evidence="8" type="ORF">ABH309_19225</name>
</gene>
<dbReference type="SUPFAM" id="SSF51905">
    <property type="entry name" value="FAD/NAD(P)-binding domain"/>
    <property type="match status" value="1"/>
</dbReference>
<dbReference type="PANTHER" id="PTHR42802:SF1">
    <property type="entry name" value="L-ORNITHINE N(5)-MONOOXYGENASE"/>
    <property type="match status" value="1"/>
</dbReference>
<evidence type="ECO:0000256" key="6">
    <source>
        <dbReference type="ARBA" id="ARBA00022857"/>
    </source>
</evidence>
<organism evidence="8 9">
    <name type="scientific">Chromobacterium piscinae</name>
    <dbReference type="NCBI Taxonomy" id="686831"/>
    <lineage>
        <taxon>Bacteria</taxon>
        <taxon>Pseudomonadati</taxon>
        <taxon>Pseudomonadota</taxon>
        <taxon>Betaproteobacteria</taxon>
        <taxon>Neisseriales</taxon>
        <taxon>Chromobacteriaceae</taxon>
        <taxon>Chromobacterium</taxon>
    </lineage>
</organism>
<sequence length="104" mass="11758">MGKQARLPACVTEQSDRCFHASEMMLRRPDLHGKRVTIVGGGQSGADLFLNIFRGEWGQPAALNWVSRRNNFNALDEAAFANEYFTPEYLESFSTLDESARQQM</sequence>
<evidence type="ECO:0000256" key="7">
    <source>
        <dbReference type="ARBA" id="ARBA00023002"/>
    </source>
</evidence>
<keyword evidence="5" id="KW-0274">FAD</keyword>
<keyword evidence="6" id="KW-0521">NADP</keyword>
<dbReference type="GO" id="GO:0004497">
    <property type="term" value="F:monooxygenase activity"/>
    <property type="evidence" value="ECO:0007669"/>
    <property type="project" value="UniProtKB-KW"/>
</dbReference>
<evidence type="ECO:0000256" key="3">
    <source>
        <dbReference type="ARBA" id="ARBA00007588"/>
    </source>
</evidence>
<evidence type="ECO:0000256" key="1">
    <source>
        <dbReference type="ARBA" id="ARBA00001974"/>
    </source>
</evidence>
<reference evidence="8 9" key="1">
    <citation type="submission" date="2024-05" db="EMBL/GenBank/DDBJ databases">
        <authorList>
            <person name="De Oliveira J.P."/>
            <person name="Noriler S.A."/>
            <person name="De Oliveira A.G."/>
            <person name="Sipoli D.S."/>
        </authorList>
    </citation>
    <scope>NUCLEOTIDE SEQUENCE [LARGE SCALE GENOMIC DNA]</scope>
    <source>
        <strain evidence="8 9">LABIM186</strain>
    </source>
</reference>
<keyword evidence="7" id="KW-0560">Oxidoreductase</keyword>
<comment type="pathway">
    <text evidence="2">Siderophore biosynthesis.</text>
</comment>
<dbReference type="InterPro" id="IPR036188">
    <property type="entry name" value="FAD/NAD-bd_sf"/>
</dbReference>
<comment type="caution">
    <text evidence="8">The sequence shown here is derived from an EMBL/GenBank/DDBJ whole genome shotgun (WGS) entry which is preliminary data.</text>
</comment>
<dbReference type="Gene3D" id="3.50.50.60">
    <property type="entry name" value="FAD/NAD(P)-binding domain"/>
    <property type="match status" value="1"/>
</dbReference>
<proteinExistence type="inferred from homology"/>
<protein>
    <submittedName>
        <fullName evidence="8">SidA/IucD/PvdA family monooxygenase</fullName>
    </submittedName>
</protein>
<evidence type="ECO:0000256" key="2">
    <source>
        <dbReference type="ARBA" id="ARBA00004924"/>
    </source>
</evidence>
<dbReference type="PANTHER" id="PTHR42802">
    <property type="entry name" value="MONOOXYGENASE"/>
    <property type="match status" value="1"/>
</dbReference>
<evidence type="ECO:0000256" key="5">
    <source>
        <dbReference type="ARBA" id="ARBA00022827"/>
    </source>
</evidence>
<evidence type="ECO:0000256" key="4">
    <source>
        <dbReference type="ARBA" id="ARBA00022630"/>
    </source>
</evidence>
<name>A0ABV0HBA0_9NEIS</name>
<dbReference type="RefSeq" id="WP_347787886.1">
    <property type="nucleotide sequence ID" value="NZ_JBDQQU010000062.1"/>
</dbReference>
<dbReference type="Pfam" id="PF13434">
    <property type="entry name" value="Lys_Orn_oxgnase"/>
    <property type="match status" value="1"/>
</dbReference>
<keyword evidence="9" id="KW-1185">Reference proteome</keyword>
<evidence type="ECO:0000313" key="8">
    <source>
        <dbReference type="EMBL" id="MEO3956576.1"/>
    </source>
</evidence>
<keyword evidence="4" id="KW-0285">Flavoprotein</keyword>
<dbReference type="EMBL" id="JBDQQU010000062">
    <property type="protein sequence ID" value="MEO3956576.1"/>
    <property type="molecule type" value="Genomic_DNA"/>
</dbReference>